<dbReference type="EMBL" id="JAOQIO010000095">
    <property type="protein sequence ID" value="MCU6795991.1"/>
    <property type="molecule type" value="Genomic_DNA"/>
</dbReference>
<sequence>MNIEHNESVIASATVKRSGTQNKSGWRYDLRRNTNLYLMVLPGLIGFIVFHYIPMYGIIIAFKQYDLVLGFMESPWVGFKHFQSFFNDPYAVRVIKNTLLLGFYSLLIGFWPPIILALLLNELTWKRWKKFFQSISYLPHFIAMVVVVGMMMDFLSINGVVNSILLSMGFDRIAFFNESGYFRSLYIGSGIWQGIGWGSILYLAALTGIDPEQYEASYIDGASRLQRIWHISLPGMLPTITILLILHASDIINIGFEKVYLMTNPAIYEVGDVIQTYVYRRGIVDRNFSYATAVGLLNSAAAFLILYTANKASRALKQNSLW</sequence>
<dbReference type="InterPro" id="IPR050809">
    <property type="entry name" value="UgpAE/MalFG_permease"/>
</dbReference>
<dbReference type="Proteomes" id="UP001652445">
    <property type="component" value="Unassembled WGS sequence"/>
</dbReference>
<accession>A0ABT2UMV9</accession>
<dbReference type="Pfam" id="PF00528">
    <property type="entry name" value="BPD_transp_1"/>
    <property type="match status" value="1"/>
</dbReference>
<evidence type="ECO:0000256" key="4">
    <source>
        <dbReference type="ARBA" id="ARBA00022692"/>
    </source>
</evidence>
<dbReference type="InterPro" id="IPR000515">
    <property type="entry name" value="MetI-like"/>
</dbReference>
<evidence type="ECO:0000313" key="9">
    <source>
        <dbReference type="EMBL" id="MCU6795991.1"/>
    </source>
</evidence>
<name>A0ABT2UMV9_9BACL</name>
<reference evidence="9 10" key="1">
    <citation type="submission" date="2022-09" db="EMBL/GenBank/DDBJ databases">
        <authorList>
            <person name="Han X.L."/>
            <person name="Wang Q."/>
            <person name="Lu T."/>
        </authorList>
    </citation>
    <scope>NUCLEOTIDE SEQUENCE [LARGE SCALE GENOMIC DNA]</scope>
    <source>
        <strain evidence="9 10">WQ 127069</strain>
    </source>
</reference>
<dbReference type="CDD" id="cd06261">
    <property type="entry name" value="TM_PBP2"/>
    <property type="match status" value="1"/>
</dbReference>
<dbReference type="SUPFAM" id="SSF161098">
    <property type="entry name" value="MetI-like"/>
    <property type="match status" value="1"/>
</dbReference>
<keyword evidence="10" id="KW-1185">Reference proteome</keyword>
<feature type="domain" description="ABC transmembrane type-1" evidence="8">
    <location>
        <begin position="95"/>
        <end position="309"/>
    </location>
</feature>
<keyword evidence="5 7" id="KW-1133">Transmembrane helix</keyword>
<keyword evidence="3" id="KW-1003">Cell membrane</keyword>
<feature type="transmembrane region" description="Helical" evidence="7">
    <location>
        <begin position="228"/>
        <end position="248"/>
    </location>
</feature>
<feature type="transmembrane region" description="Helical" evidence="7">
    <location>
        <begin position="36"/>
        <end position="62"/>
    </location>
</feature>
<organism evidence="9 10">
    <name type="scientific">Paenibacillus baimaensis</name>
    <dbReference type="NCBI Taxonomy" id="2982185"/>
    <lineage>
        <taxon>Bacteria</taxon>
        <taxon>Bacillati</taxon>
        <taxon>Bacillota</taxon>
        <taxon>Bacilli</taxon>
        <taxon>Bacillales</taxon>
        <taxon>Paenibacillaceae</taxon>
        <taxon>Paenibacillus</taxon>
    </lineage>
</organism>
<proteinExistence type="inferred from homology"/>
<feature type="transmembrane region" description="Helical" evidence="7">
    <location>
        <begin position="185"/>
        <end position="207"/>
    </location>
</feature>
<dbReference type="PANTHER" id="PTHR43227">
    <property type="entry name" value="BLL4140 PROTEIN"/>
    <property type="match status" value="1"/>
</dbReference>
<comment type="subcellular location">
    <subcellularLocation>
        <location evidence="1 7">Cell membrane</location>
        <topology evidence="1 7">Multi-pass membrane protein</topology>
    </subcellularLocation>
</comment>
<evidence type="ECO:0000256" key="5">
    <source>
        <dbReference type="ARBA" id="ARBA00022989"/>
    </source>
</evidence>
<gene>
    <name evidence="9" type="ORF">OB236_28110</name>
</gene>
<dbReference type="Gene3D" id="1.10.3720.10">
    <property type="entry name" value="MetI-like"/>
    <property type="match status" value="1"/>
</dbReference>
<evidence type="ECO:0000256" key="1">
    <source>
        <dbReference type="ARBA" id="ARBA00004651"/>
    </source>
</evidence>
<keyword evidence="2 7" id="KW-0813">Transport</keyword>
<comment type="caution">
    <text evidence="9">The sequence shown here is derived from an EMBL/GenBank/DDBJ whole genome shotgun (WGS) entry which is preliminary data.</text>
</comment>
<keyword evidence="6 7" id="KW-0472">Membrane</keyword>
<dbReference type="InterPro" id="IPR035906">
    <property type="entry name" value="MetI-like_sf"/>
</dbReference>
<evidence type="ECO:0000256" key="6">
    <source>
        <dbReference type="ARBA" id="ARBA00023136"/>
    </source>
</evidence>
<keyword evidence="4 7" id="KW-0812">Transmembrane</keyword>
<comment type="similarity">
    <text evidence="7">Belongs to the binding-protein-dependent transport system permease family.</text>
</comment>
<evidence type="ECO:0000256" key="3">
    <source>
        <dbReference type="ARBA" id="ARBA00022475"/>
    </source>
</evidence>
<evidence type="ECO:0000256" key="7">
    <source>
        <dbReference type="RuleBase" id="RU363032"/>
    </source>
</evidence>
<evidence type="ECO:0000256" key="2">
    <source>
        <dbReference type="ARBA" id="ARBA00022448"/>
    </source>
</evidence>
<protein>
    <submittedName>
        <fullName evidence="9">ABC transporter permease subunit</fullName>
    </submittedName>
</protein>
<feature type="transmembrane region" description="Helical" evidence="7">
    <location>
        <begin position="141"/>
        <end position="165"/>
    </location>
</feature>
<dbReference type="PROSITE" id="PS50928">
    <property type="entry name" value="ABC_TM1"/>
    <property type="match status" value="1"/>
</dbReference>
<dbReference type="RefSeq" id="WP_262686845.1">
    <property type="nucleotide sequence ID" value="NZ_JAOQIO010000095.1"/>
</dbReference>
<dbReference type="PANTHER" id="PTHR43227:SF11">
    <property type="entry name" value="BLL4140 PROTEIN"/>
    <property type="match status" value="1"/>
</dbReference>
<evidence type="ECO:0000259" key="8">
    <source>
        <dbReference type="PROSITE" id="PS50928"/>
    </source>
</evidence>
<feature type="transmembrane region" description="Helical" evidence="7">
    <location>
        <begin position="288"/>
        <end position="309"/>
    </location>
</feature>
<evidence type="ECO:0000313" key="10">
    <source>
        <dbReference type="Proteomes" id="UP001652445"/>
    </source>
</evidence>
<feature type="transmembrane region" description="Helical" evidence="7">
    <location>
        <begin position="99"/>
        <end position="120"/>
    </location>
</feature>